<feature type="domain" description="3-oxo-5-alpha-steroid 4-dehydrogenase C-terminal" evidence="6">
    <location>
        <begin position="102"/>
        <end position="247"/>
    </location>
</feature>
<comment type="subcellular location">
    <subcellularLocation>
        <location evidence="1">Membrane</location>
        <topology evidence="1">Multi-pass membrane protein</topology>
    </subcellularLocation>
</comment>
<dbReference type="PANTHER" id="PTHR10556">
    <property type="entry name" value="3-OXO-5-ALPHA-STEROID 4-DEHYDROGENASE"/>
    <property type="match status" value="1"/>
</dbReference>
<evidence type="ECO:0000313" key="8">
    <source>
        <dbReference type="Proteomes" id="UP000179797"/>
    </source>
</evidence>
<dbReference type="Pfam" id="PF02544">
    <property type="entry name" value="Steroid_dh"/>
    <property type="match status" value="1"/>
</dbReference>
<comment type="caution">
    <text evidence="7">The sequence shown here is derived from an EMBL/GenBank/DDBJ whole genome shotgun (WGS) entry which is preliminary data.</text>
</comment>
<dbReference type="InterPro" id="IPR039357">
    <property type="entry name" value="SRD5A/TECR"/>
</dbReference>
<organism evidence="7 8">
    <name type="scientific">Flammeovirga pacifica</name>
    <dbReference type="NCBI Taxonomy" id="915059"/>
    <lineage>
        <taxon>Bacteria</taxon>
        <taxon>Pseudomonadati</taxon>
        <taxon>Bacteroidota</taxon>
        <taxon>Cytophagia</taxon>
        <taxon>Cytophagales</taxon>
        <taxon>Flammeovirgaceae</taxon>
        <taxon>Flammeovirga</taxon>
    </lineage>
</organism>
<evidence type="ECO:0000256" key="2">
    <source>
        <dbReference type="ARBA" id="ARBA00022692"/>
    </source>
</evidence>
<gene>
    <name evidence="7" type="ORF">NH26_19055</name>
</gene>
<dbReference type="AlphaFoldDB" id="A0A1S1Z5S2"/>
<evidence type="ECO:0000256" key="3">
    <source>
        <dbReference type="ARBA" id="ARBA00022989"/>
    </source>
</evidence>
<dbReference type="EMBL" id="JRYR02000001">
    <property type="protein sequence ID" value="OHX68630.1"/>
    <property type="molecule type" value="Genomic_DNA"/>
</dbReference>
<dbReference type="STRING" id="915059.NH26_19055"/>
<dbReference type="PROSITE" id="PS50244">
    <property type="entry name" value="S5A_REDUCTASE"/>
    <property type="match status" value="1"/>
</dbReference>
<name>A0A1S1Z5S2_FLAPC</name>
<evidence type="ECO:0000259" key="6">
    <source>
        <dbReference type="Pfam" id="PF02544"/>
    </source>
</evidence>
<sequence length="247" mass="29011">MFYFTYTWIGLGVITFLCLFIGRVTAPFGRHSRTDWGPMISNSWGWFFMEIISPIGLWIGFYIGSNAFEDYSLWSLVGMSLWTLHYINRTFIFPFRMPNQKKKMPMIIMSSAIFFNSINGTLNGLFLGYQWFENIEWLRIVGVGLFGIGMWINIKSDNILLSLRKPGESHYVIPKGFLFEKVTSPNLLGEIIEWTGFFLIVPSYASLSFLIWTLANLLPRARDHFEWYINKFEDFPKDRKVIFPFLY</sequence>
<feature type="transmembrane region" description="Helical" evidence="5">
    <location>
        <begin position="71"/>
        <end position="87"/>
    </location>
</feature>
<feature type="transmembrane region" description="Helical" evidence="5">
    <location>
        <begin position="107"/>
        <end position="131"/>
    </location>
</feature>
<dbReference type="GO" id="GO:0016627">
    <property type="term" value="F:oxidoreductase activity, acting on the CH-CH group of donors"/>
    <property type="evidence" value="ECO:0007669"/>
    <property type="project" value="InterPro"/>
</dbReference>
<dbReference type="Proteomes" id="UP000179797">
    <property type="component" value="Unassembled WGS sequence"/>
</dbReference>
<dbReference type="PANTHER" id="PTHR10556:SF43">
    <property type="entry name" value="STEROID 5-ALPHA-REDUCTASE DET2"/>
    <property type="match status" value="1"/>
</dbReference>
<feature type="transmembrane region" description="Helical" evidence="5">
    <location>
        <begin position="191"/>
        <end position="215"/>
    </location>
</feature>
<dbReference type="Gene3D" id="1.20.120.1630">
    <property type="match status" value="1"/>
</dbReference>
<feature type="transmembrane region" description="Helical" evidence="5">
    <location>
        <begin position="46"/>
        <end position="65"/>
    </location>
</feature>
<proteinExistence type="predicted"/>
<accession>A0A1S1Z5S2</accession>
<dbReference type="FunFam" id="1.20.120.1630:FF:000014">
    <property type="entry name" value="Steroid 5-alpha reductase, putative"/>
    <property type="match status" value="1"/>
</dbReference>
<evidence type="ECO:0000313" key="7">
    <source>
        <dbReference type="EMBL" id="OHX68630.1"/>
    </source>
</evidence>
<evidence type="ECO:0000256" key="1">
    <source>
        <dbReference type="ARBA" id="ARBA00004141"/>
    </source>
</evidence>
<keyword evidence="4 5" id="KW-0472">Membrane</keyword>
<keyword evidence="3 5" id="KW-1133">Transmembrane helix</keyword>
<dbReference type="GO" id="GO:0016020">
    <property type="term" value="C:membrane"/>
    <property type="evidence" value="ECO:0007669"/>
    <property type="project" value="UniProtKB-SubCell"/>
</dbReference>
<feature type="transmembrane region" description="Helical" evidence="5">
    <location>
        <begin position="6"/>
        <end position="26"/>
    </location>
</feature>
<dbReference type="InterPro" id="IPR001104">
    <property type="entry name" value="3-oxo-5_a-steroid_4-DH_C"/>
</dbReference>
<keyword evidence="8" id="KW-1185">Reference proteome</keyword>
<dbReference type="GO" id="GO:0006629">
    <property type="term" value="P:lipid metabolic process"/>
    <property type="evidence" value="ECO:0007669"/>
    <property type="project" value="InterPro"/>
</dbReference>
<keyword evidence="2 5" id="KW-0812">Transmembrane</keyword>
<reference evidence="7 8" key="1">
    <citation type="journal article" date="2012" name="Int. J. Syst. Evol. Microbiol.">
        <title>Flammeovirga pacifica sp. nov., isolated from deep-sea sediment.</title>
        <authorList>
            <person name="Xu H."/>
            <person name="Fu Y."/>
            <person name="Yang N."/>
            <person name="Ding Z."/>
            <person name="Lai Q."/>
            <person name="Zeng R."/>
        </authorList>
    </citation>
    <scope>NUCLEOTIDE SEQUENCE [LARGE SCALE GENOMIC DNA]</scope>
    <source>
        <strain evidence="8">DSM 24597 / LMG 26175 / WPAGA1</strain>
    </source>
</reference>
<protein>
    <recommendedName>
        <fullName evidence="6">3-oxo-5-alpha-steroid 4-dehydrogenase C-terminal domain-containing protein</fullName>
    </recommendedName>
</protein>
<feature type="transmembrane region" description="Helical" evidence="5">
    <location>
        <begin position="137"/>
        <end position="154"/>
    </location>
</feature>
<evidence type="ECO:0000256" key="5">
    <source>
        <dbReference type="SAM" id="Phobius"/>
    </source>
</evidence>
<evidence type="ECO:0000256" key="4">
    <source>
        <dbReference type="ARBA" id="ARBA00023136"/>
    </source>
</evidence>